<evidence type="ECO:0000313" key="1">
    <source>
        <dbReference type="EMBL" id="SEK83927.1"/>
    </source>
</evidence>
<gene>
    <name evidence="1" type="ORF">SAMN05216214_105215</name>
</gene>
<protein>
    <submittedName>
        <fullName evidence="1">Glutaredoxin-like domain</fullName>
    </submittedName>
</protein>
<proteinExistence type="predicted"/>
<dbReference type="Proteomes" id="UP000185766">
    <property type="component" value="Unassembled WGS sequence"/>
</dbReference>
<dbReference type="RefSeq" id="WP_074866606.1">
    <property type="nucleotide sequence ID" value="NZ_FOAS01000005.1"/>
</dbReference>
<dbReference type="InterPro" id="IPR008554">
    <property type="entry name" value="Glutaredoxin-like"/>
</dbReference>
<dbReference type="InterPro" id="IPR036249">
    <property type="entry name" value="Thioredoxin-like_sf"/>
</dbReference>
<evidence type="ECO:0000313" key="2">
    <source>
        <dbReference type="Proteomes" id="UP000185766"/>
    </source>
</evidence>
<dbReference type="Pfam" id="PF05768">
    <property type="entry name" value="Glrx-like"/>
    <property type="match status" value="1"/>
</dbReference>
<accession>A0A1H7KDA5</accession>
<dbReference type="Gene3D" id="3.40.30.10">
    <property type="entry name" value="Glutaredoxin"/>
    <property type="match status" value="1"/>
</dbReference>
<dbReference type="SUPFAM" id="SSF52833">
    <property type="entry name" value="Thioredoxin-like"/>
    <property type="match status" value="1"/>
</dbReference>
<name>A0A1H7KDA5_9GAMM</name>
<dbReference type="AlphaFoldDB" id="A0A1H7KDA5"/>
<reference evidence="1 2" key="1">
    <citation type="submission" date="2016-10" db="EMBL/GenBank/DDBJ databases">
        <authorList>
            <person name="de Groot N.N."/>
        </authorList>
    </citation>
    <scope>NUCLEOTIDE SEQUENCE [LARGE SCALE GENOMIC DNA]</scope>
    <source>
        <strain evidence="1 2">JCM 19513</strain>
    </source>
</reference>
<organism evidence="1 2">
    <name type="scientific">Atopomonas hussainii</name>
    <dbReference type="NCBI Taxonomy" id="1429083"/>
    <lineage>
        <taxon>Bacteria</taxon>
        <taxon>Pseudomonadati</taxon>
        <taxon>Pseudomonadota</taxon>
        <taxon>Gammaproteobacteria</taxon>
        <taxon>Pseudomonadales</taxon>
        <taxon>Pseudomonadaceae</taxon>
        <taxon>Atopomonas</taxon>
    </lineage>
</organism>
<dbReference type="EMBL" id="FOAS01000005">
    <property type="protein sequence ID" value="SEK83927.1"/>
    <property type="molecule type" value="Genomic_DNA"/>
</dbReference>
<sequence>MITCLLFSTEDCHLCELAEAELMPLLAQGLQVEVVDISESAELIERYGVRIPVLRLEAQDAELGWPFNSEQVAAWLNQQLGL</sequence>
<keyword evidence="2" id="KW-1185">Reference proteome</keyword>
<dbReference type="STRING" id="1429083.GCA_001885685_01977"/>